<dbReference type="SUPFAM" id="SSF51735">
    <property type="entry name" value="NAD(P)-binding Rossmann-fold domains"/>
    <property type="match status" value="1"/>
</dbReference>
<dbReference type="RefSeq" id="WP_285190435.1">
    <property type="nucleotide sequence ID" value="NZ_CP126981.1"/>
</dbReference>
<dbReference type="Gene3D" id="3.40.50.720">
    <property type="entry name" value="NAD(P)-binding Rossmann-like Domain"/>
    <property type="match status" value="1"/>
</dbReference>
<accession>A0ABY8W3X7</accession>
<dbReference type="Proteomes" id="UP001236585">
    <property type="component" value="Chromosome"/>
</dbReference>
<proteinExistence type="predicted"/>
<name>A0ABY8W3X7_9MYCO</name>
<evidence type="ECO:0000313" key="1">
    <source>
        <dbReference type="EMBL" id="WIM89699.1"/>
    </source>
</evidence>
<keyword evidence="2" id="KW-1185">Reference proteome</keyword>
<dbReference type="InterPro" id="IPR002347">
    <property type="entry name" value="SDR_fam"/>
</dbReference>
<sequence length="201" mass="21202">MMTTPHVIGHSETVSCAIAASLKTVVHDVNELIPPGTDSVVIVVCVDPMLEPTHLSTLSAADWRRFAEQPMRRALTALQSSYASMRQAGGRIVLVLPSVGMTGGPHLVPWATALEGIRAMAKSAARQWAHADVIVNLIAMPLHLVAPRLSASAAHVTAAAVPDDDKIIESVVEATRFLLKREVAGVVGETIIVDGGAVMLP</sequence>
<dbReference type="InterPro" id="IPR036291">
    <property type="entry name" value="NAD(P)-bd_dom_sf"/>
</dbReference>
<protein>
    <submittedName>
        <fullName evidence="1">SDR family oxidoreductase</fullName>
    </submittedName>
</protein>
<organism evidence="1 2">
    <name type="scientific">Candidatus Mycobacterium wuenschmannii</name>
    <dbReference type="NCBI Taxonomy" id="3027808"/>
    <lineage>
        <taxon>Bacteria</taxon>
        <taxon>Bacillati</taxon>
        <taxon>Actinomycetota</taxon>
        <taxon>Actinomycetes</taxon>
        <taxon>Mycobacteriales</taxon>
        <taxon>Mycobacteriaceae</taxon>
        <taxon>Mycobacterium</taxon>
    </lineage>
</organism>
<gene>
    <name evidence="1" type="ORF">PT015_09870</name>
</gene>
<reference evidence="1 2" key="1">
    <citation type="journal article" date="2023" name="Microbiol. Resour. Announc.">
        <title>Complete Genome Sequence of Mycobacterium wuenschmanii, a novel Nontuberculous Mycobacterium Isolated from a captive population of Amazon Milk Frogs.</title>
        <authorList>
            <person name="Hicks J."/>
            <person name="Zeineldin M."/>
            <person name="Ward H."/>
            <person name="Wuenschmann A."/>
            <person name="Camp P."/>
            <person name="Farrell D."/>
            <person name="Lehman K."/>
            <person name="Thacker T."/>
            <person name="Cuthbert E."/>
        </authorList>
    </citation>
    <scope>NUCLEOTIDE SEQUENCE [LARGE SCALE GENOMIC DNA]</scope>
    <source>
        <strain evidence="1 2">Wuenschmanii</strain>
    </source>
</reference>
<dbReference type="Pfam" id="PF13561">
    <property type="entry name" value="adh_short_C2"/>
    <property type="match status" value="1"/>
</dbReference>
<evidence type="ECO:0000313" key="2">
    <source>
        <dbReference type="Proteomes" id="UP001236585"/>
    </source>
</evidence>
<dbReference type="EMBL" id="CP126981">
    <property type="protein sequence ID" value="WIM89699.1"/>
    <property type="molecule type" value="Genomic_DNA"/>
</dbReference>